<evidence type="ECO:0000313" key="1">
    <source>
        <dbReference type="EMBL" id="KIP05126.1"/>
    </source>
</evidence>
<dbReference type="SUPFAM" id="SSF51430">
    <property type="entry name" value="NAD(P)-linked oxidoreductase"/>
    <property type="match status" value="1"/>
</dbReference>
<gene>
    <name evidence="1" type="ORF">PHLGIDRAFT_120095</name>
</gene>
<dbReference type="Proteomes" id="UP000053257">
    <property type="component" value="Unassembled WGS sequence"/>
</dbReference>
<dbReference type="EMBL" id="KN840552">
    <property type="protein sequence ID" value="KIP05126.1"/>
    <property type="molecule type" value="Genomic_DNA"/>
</dbReference>
<dbReference type="InterPro" id="IPR036812">
    <property type="entry name" value="NAD(P)_OxRdtase_dom_sf"/>
</dbReference>
<keyword evidence="2" id="KW-1185">Reference proteome</keyword>
<dbReference type="HOGENOM" id="CLU_1468706_0_0_1"/>
<dbReference type="STRING" id="745531.A0A0C3RV78"/>
<reference evidence="1 2" key="1">
    <citation type="journal article" date="2014" name="PLoS Genet.">
        <title>Analysis of the Phlebiopsis gigantea genome, transcriptome and secretome provides insight into its pioneer colonization strategies of wood.</title>
        <authorList>
            <person name="Hori C."/>
            <person name="Ishida T."/>
            <person name="Igarashi K."/>
            <person name="Samejima M."/>
            <person name="Suzuki H."/>
            <person name="Master E."/>
            <person name="Ferreira P."/>
            <person name="Ruiz-Duenas F.J."/>
            <person name="Held B."/>
            <person name="Canessa P."/>
            <person name="Larrondo L.F."/>
            <person name="Schmoll M."/>
            <person name="Druzhinina I.S."/>
            <person name="Kubicek C.P."/>
            <person name="Gaskell J.A."/>
            <person name="Kersten P."/>
            <person name="St John F."/>
            <person name="Glasner J."/>
            <person name="Sabat G."/>
            <person name="Splinter BonDurant S."/>
            <person name="Syed K."/>
            <person name="Yadav J."/>
            <person name="Mgbeahuruike A.C."/>
            <person name="Kovalchuk A."/>
            <person name="Asiegbu F.O."/>
            <person name="Lackner G."/>
            <person name="Hoffmeister D."/>
            <person name="Rencoret J."/>
            <person name="Gutierrez A."/>
            <person name="Sun H."/>
            <person name="Lindquist E."/>
            <person name="Barry K."/>
            <person name="Riley R."/>
            <person name="Grigoriev I.V."/>
            <person name="Henrissat B."/>
            <person name="Kues U."/>
            <person name="Berka R.M."/>
            <person name="Martinez A.T."/>
            <person name="Covert S.F."/>
            <person name="Blanchette R.A."/>
            <person name="Cullen D."/>
        </authorList>
    </citation>
    <scope>NUCLEOTIDE SEQUENCE [LARGE SCALE GENOMIC DNA]</scope>
    <source>
        <strain evidence="1 2">11061_1 CR5-6</strain>
    </source>
</reference>
<name>A0A0C3RV78_PHLG1</name>
<proteinExistence type="predicted"/>
<accession>A0A0C3RV78</accession>
<protein>
    <submittedName>
        <fullName evidence="1">Uncharacterized protein</fullName>
    </submittedName>
</protein>
<sequence length="184" mass="20016">MKSGKHDDIFLAAECGFASNTERLVSGEPCMEKSLSRLGADHVDLCTGKTHYPQLPTVCVPSQSSPPYRSSFTLNAETPQLDIAVTACSLQGRGLFVDRTIQLSCRSRAGDTANLAREDTQGRDADENFPRMLEPSASSAHKCNSTPGQIDLAWWLEQGKDIVLGTRKVKVTFPVRLFSASALL</sequence>
<evidence type="ECO:0000313" key="2">
    <source>
        <dbReference type="Proteomes" id="UP000053257"/>
    </source>
</evidence>
<organism evidence="1 2">
    <name type="scientific">Phlebiopsis gigantea (strain 11061_1 CR5-6)</name>
    <name type="common">White-rot fungus</name>
    <name type="synonym">Peniophora gigantea</name>
    <dbReference type="NCBI Taxonomy" id="745531"/>
    <lineage>
        <taxon>Eukaryota</taxon>
        <taxon>Fungi</taxon>
        <taxon>Dikarya</taxon>
        <taxon>Basidiomycota</taxon>
        <taxon>Agaricomycotina</taxon>
        <taxon>Agaricomycetes</taxon>
        <taxon>Polyporales</taxon>
        <taxon>Phanerochaetaceae</taxon>
        <taxon>Phlebiopsis</taxon>
    </lineage>
</organism>
<dbReference type="AlphaFoldDB" id="A0A0C3RV78"/>